<dbReference type="Pfam" id="PF00535">
    <property type="entry name" value="Glycos_transf_2"/>
    <property type="match status" value="1"/>
</dbReference>
<dbReference type="PANTHER" id="PTHR43179:SF7">
    <property type="entry name" value="RHAMNOSYLTRANSFERASE WBBL"/>
    <property type="match status" value="1"/>
</dbReference>
<keyword evidence="3" id="KW-1185">Reference proteome</keyword>
<dbReference type="SUPFAM" id="SSF53448">
    <property type="entry name" value="Nucleotide-diphospho-sugar transferases"/>
    <property type="match status" value="1"/>
</dbReference>
<proteinExistence type="predicted"/>
<evidence type="ECO:0000313" key="2">
    <source>
        <dbReference type="EMBL" id="MBM7622080.1"/>
    </source>
</evidence>
<dbReference type="Gene3D" id="3.90.550.10">
    <property type="entry name" value="Spore Coat Polysaccharide Biosynthesis Protein SpsA, Chain A"/>
    <property type="match status" value="1"/>
</dbReference>
<dbReference type="InterPro" id="IPR001173">
    <property type="entry name" value="Glyco_trans_2-like"/>
</dbReference>
<dbReference type="EMBL" id="JAFBED010000013">
    <property type="protein sequence ID" value="MBM7622080.1"/>
    <property type="molecule type" value="Genomic_DNA"/>
</dbReference>
<dbReference type="InterPro" id="IPR013320">
    <property type="entry name" value="ConA-like_dom_sf"/>
</dbReference>
<sequence length="852" mass="98094">MKKNGFKFTGDQKISLQPLISDISNNFTYEFWVRPQTEIMFANESINQVEMLKSQNWLVGPGYGGENGTDAGFGISIGTNGINVFEYGKNYFPTSLEYNFDNTSWNHYAIVYNNKTPYLYINGYFVIKGKTSNKDKVYPSGVLGALDSYGFFTGEFADVRIWDYPRSKYEIRQSRDSQITGNETGLLAYIDIDEKGATLKKGYYFNEVVYEDKNLYPIQTNRNKEITVSIIIPVCNKWEYTFSCVKSIIQHTLNINYEIIVADDMSTDQTLNIKNYFRNIVVVKDGKKRGFLKNCNNAVKHAKGRYLLFLNNDTLVKKDWLKYLLELFEKDKRVGVVGSKLIFPDGRLQEAGSIIFKDGSTLGYGRGDSPDKPEYSYVREVNYCSGACILVKKELFFSAGMFDEQFSPAYYEEVDLCMKIRELGYKVMYQPLSEVIHYEFGSSSSNEAVELMKKNREKFCRKWSKVLINYKTATQGQILSRDHKSNPIRILYIDDRIPDPKLGSGYPRTFSILQTLSELGPQITFFPLQNPEPNLIPMRTLQQKKIEVIYTNSNRKINFMDFYKNRKNYYDVVWISRPHNLKEVFSVIKSVNPNQKIIYDVEALFSQREILRFQIEGKLLSPQEKEKIINSEMDLIKKADILVTVSNQESVFIKKYITKPIYVIGHSVKLNITPKPFQERKDILFVGGFLTSPSPNEDAIYYFVKEIYPKIFQRTGANLWIVGVNNSKLVQSLASSNIRVTGKVENLWEYYNKCKVFVIPTRYAAGIPLKALEAFSYGLPSVVTPLIANQMNIKEGTVLIGNEPIDFVNKVVHCYNDSKTWHNLKENAIGYIKKEYSETRLKNTLGSILKTL</sequence>
<dbReference type="InterPro" id="IPR029044">
    <property type="entry name" value="Nucleotide-diphossugar_trans"/>
</dbReference>
<reference evidence="2 3" key="1">
    <citation type="submission" date="2021-01" db="EMBL/GenBank/DDBJ databases">
        <title>Genomic Encyclopedia of Type Strains, Phase IV (KMG-IV): sequencing the most valuable type-strain genomes for metagenomic binning, comparative biology and taxonomic classification.</title>
        <authorList>
            <person name="Goeker M."/>
        </authorList>
    </citation>
    <scope>NUCLEOTIDE SEQUENCE [LARGE SCALE GENOMIC DNA]</scope>
    <source>
        <strain evidence="2 3">DSM 25879</strain>
    </source>
</reference>
<protein>
    <submittedName>
        <fullName evidence="2">GT2 family glycosyltransferase</fullName>
    </submittedName>
</protein>
<evidence type="ECO:0000313" key="3">
    <source>
        <dbReference type="Proteomes" id="UP000737402"/>
    </source>
</evidence>
<evidence type="ECO:0000259" key="1">
    <source>
        <dbReference type="Pfam" id="PF00535"/>
    </source>
</evidence>
<comment type="caution">
    <text evidence="2">The sequence shown here is derived from an EMBL/GenBank/DDBJ whole genome shotgun (WGS) entry which is preliminary data.</text>
</comment>
<dbReference type="Pfam" id="PF13692">
    <property type="entry name" value="Glyco_trans_1_4"/>
    <property type="match status" value="1"/>
</dbReference>
<gene>
    <name evidence="2" type="ORF">JOC95_003990</name>
</gene>
<dbReference type="PANTHER" id="PTHR43179">
    <property type="entry name" value="RHAMNOSYLTRANSFERASE WBBL"/>
    <property type="match status" value="1"/>
</dbReference>
<organism evidence="2 3">
    <name type="scientific">Sutcliffiella tianshenii</name>
    <dbReference type="NCBI Taxonomy" id="1463404"/>
    <lineage>
        <taxon>Bacteria</taxon>
        <taxon>Bacillati</taxon>
        <taxon>Bacillota</taxon>
        <taxon>Bacilli</taxon>
        <taxon>Bacillales</taxon>
        <taxon>Bacillaceae</taxon>
        <taxon>Sutcliffiella</taxon>
    </lineage>
</organism>
<name>A0ABS2P559_9BACI</name>
<dbReference type="Proteomes" id="UP000737402">
    <property type="component" value="Unassembled WGS sequence"/>
</dbReference>
<dbReference type="SUPFAM" id="SSF53756">
    <property type="entry name" value="UDP-Glycosyltransferase/glycogen phosphorylase"/>
    <property type="match status" value="1"/>
</dbReference>
<dbReference type="Gene3D" id="2.60.120.200">
    <property type="match status" value="1"/>
</dbReference>
<accession>A0ABS2P559</accession>
<dbReference type="Pfam" id="PF13385">
    <property type="entry name" value="Laminin_G_3"/>
    <property type="match status" value="1"/>
</dbReference>
<dbReference type="CDD" id="cd04186">
    <property type="entry name" value="GT_2_like_c"/>
    <property type="match status" value="1"/>
</dbReference>
<dbReference type="SUPFAM" id="SSF49899">
    <property type="entry name" value="Concanavalin A-like lectins/glucanases"/>
    <property type="match status" value="1"/>
</dbReference>
<feature type="domain" description="Glycosyltransferase 2-like" evidence="1">
    <location>
        <begin position="229"/>
        <end position="364"/>
    </location>
</feature>
<dbReference type="RefSeq" id="WP_204419330.1">
    <property type="nucleotide sequence ID" value="NZ_JAFBED010000013.1"/>
</dbReference>
<dbReference type="Gene3D" id="3.40.50.2000">
    <property type="entry name" value="Glycogen Phosphorylase B"/>
    <property type="match status" value="2"/>
</dbReference>